<feature type="region of interest" description="Disordered" evidence="1">
    <location>
        <begin position="22"/>
        <end position="49"/>
    </location>
</feature>
<reference evidence="2" key="1">
    <citation type="submission" date="2022-07" db="EMBL/GenBank/DDBJ databases">
        <title>Draft genome sequence of Zalerion maritima ATCC 34329, a (micro)plastics degrading marine fungus.</title>
        <authorList>
            <person name="Paco A."/>
            <person name="Goncalves M.F.M."/>
            <person name="Rocha-Santos T.A.P."/>
            <person name="Alves A."/>
        </authorList>
    </citation>
    <scope>NUCLEOTIDE SEQUENCE</scope>
    <source>
        <strain evidence="2">ATCC 34329</strain>
    </source>
</reference>
<gene>
    <name evidence="2" type="ORF">MKZ38_004935</name>
</gene>
<dbReference type="GO" id="GO:0070124">
    <property type="term" value="P:mitochondrial translational initiation"/>
    <property type="evidence" value="ECO:0007669"/>
    <property type="project" value="TreeGrafter"/>
</dbReference>
<evidence type="ECO:0000313" key="3">
    <source>
        <dbReference type="Proteomes" id="UP001201980"/>
    </source>
</evidence>
<dbReference type="AlphaFoldDB" id="A0AAD5RRK5"/>
<dbReference type="InterPro" id="IPR016712">
    <property type="entry name" value="Rbsml_bS1m-like"/>
</dbReference>
<sequence length="469" mass="52514">MATGSSISPGAALLRGSRMFSLPPKLSTPKSKHLKKSTTQPYPTGQSIATPHSMRLRGDWGLKRPLPRKTTLKAKKNGYVRINQIDTCEGITDFESASDHTVSLFKWHEMGIPLTLPISDAPTSVTNSRTSVFEDKYDFTDIPPPQPGNAGNRESQRWKFTGTVLRNITEGRFKKYLENHVDPKREPFREFVRSEVAAQMTARKRRQAFQEGTFEKGSALIEPVKTSDIPDDVLLAEMRNLREDKRRLFFLVRQFLDLAPIQLTDDGNYMSNFSEDDASVVSKGNPWATYGAPRMHPSAGMMYSRTASYLPNHPLYGPQTNKPPVRSRVLVPSNEARQATVLGVGGWAVEWRGAISSMKTSENAALAMAMAYLNPFSGKSSRIWVNLISAYMDPGGKLHLKVDAALPNSILIERENRGQIKVDDMVRDEKREVTLPPRQSQYQAYPDPGSSRTYGLGDQNNRQNPPLNM</sequence>
<dbReference type="EMBL" id="JAKWBI020000290">
    <property type="protein sequence ID" value="KAJ2897168.1"/>
    <property type="molecule type" value="Genomic_DNA"/>
</dbReference>
<feature type="compositionally biased region" description="Polar residues" evidence="1">
    <location>
        <begin position="37"/>
        <end position="49"/>
    </location>
</feature>
<dbReference type="GO" id="GO:0005763">
    <property type="term" value="C:mitochondrial small ribosomal subunit"/>
    <property type="evidence" value="ECO:0007669"/>
    <property type="project" value="TreeGrafter"/>
</dbReference>
<evidence type="ECO:0000256" key="1">
    <source>
        <dbReference type="SAM" id="MobiDB-lite"/>
    </source>
</evidence>
<dbReference type="GO" id="GO:0003735">
    <property type="term" value="F:structural constituent of ribosome"/>
    <property type="evidence" value="ECO:0007669"/>
    <property type="project" value="TreeGrafter"/>
</dbReference>
<comment type="caution">
    <text evidence="2">The sequence shown here is derived from an EMBL/GenBank/DDBJ whole genome shotgun (WGS) entry which is preliminary data.</text>
</comment>
<dbReference type="Proteomes" id="UP001201980">
    <property type="component" value="Unassembled WGS sequence"/>
</dbReference>
<keyword evidence="3" id="KW-1185">Reference proteome</keyword>
<dbReference type="Pfam" id="PF11709">
    <property type="entry name" value="Mit_ribos_Mrp51"/>
    <property type="match status" value="1"/>
</dbReference>
<accession>A0AAD5RRK5</accession>
<name>A0AAD5RRK5_9PEZI</name>
<keyword evidence="2" id="KW-0687">Ribonucleoprotein</keyword>
<dbReference type="PANTHER" id="PTHR28058">
    <property type="entry name" value="37S RIBOSOMAL PROTEIN MRP51, MITOCHONDRIAL"/>
    <property type="match status" value="1"/>
</dbReference>
<keyword evidence="2" id="KW-0689">Ribosomal protein</keyword>
<proteinExistence type="predicted"/>
<evidence type="ECO:0000313" key="2">
    <source>
        <dbReference type="EMBL" id="KAJ2897168.1"/>
    </source>
</evidence>
<feature type="compositionally biased region" description="Polar residues" evidence="1">
    <location>
        <begin position="450"/>
        <end position="469"/>
    </location>
</feature>
<organism evidence="2 3">
    <name type="scientific">Zalerion maritima</name>
    <dbReference type="NCBI Taxonomy" id="339359"/>
    <lineage>
        <taxon>Eukaryota</taxon>
        <taxon>Fungi</taxon>
        <taxon>Dikarya</taxon>
        <taxon>Ascomycota</taxon>
        <taxon>Pezizomycotina</taxon>
        <taxon>Sordariomycetes</taxon>
        <taxon>Lulworthiomycetidae</taxon>
        <taxon>Lulworthiales</taxon>
        <taxon>Lulworthiaceae</taxon>
        <taxon>Zalerion</taxon>
    </lineage>
</organism>
<feature type="region of interest" description="Disordered" evidence="1">
    <location>
        <begin position="434"/>
        <end position="469"/>
    </location>
</feature>
<dbReference type="PANTHER" id="PTHR28058:SF1">
    <property type="entry name" value="SMALL RIBOSOMAL SUBUNIT PROTEIN BS1M"/>
    <property type="match status" value="1"/>
</dbReference>
<protein>
    <submittedName>
        <fullName evidence="2">37S ribosomal protein mrp51 mitochondrial</fullName>
    </submittedName>
</protein>